<dbReference type="eggNOG" id="COG0142">
    <property type="taxonomic scope" value="Bacteria"/>
</dbReference>
<dbReference type="OrthoDB" id="9805316at2"/>
<dbReference type="AlphaFoldDB" id="W6SFY2"/>
<dbReference type="InterPro" id="IPR053378">
    <property type="entry name" value="Prenyl_diphosphate_synthase"/>
</dbReference>
<evidence type="ECO:0000256" key="2">
    <source>
        <dbReference type="ARBA" id="ARBA00006706"/>
    </source>
</evidence>
<dbReference type="Gene3D" id="1.10.600.10">
    <property type="entry name" value="Farnesyl Diphosphate Synthase"/>
    <property type="match status" value="1"/>
</dbReference>
<keyword evidence="5 12" id="KW-0808">Transferase</keyword>
<dbReference type="NCBIfam" id="NF045485">
    <property type="entry name" value="FPPsyn"/>
    <property type="match status" value="1"/>
</dbReference>
<evidence type="ECO:0000256" key="5">
    <source>
        <dbReference type="ARBA" id="ARBA00022679"/>
    </source>
</evidence>
<evidence type="ECO:0000256" key="1">
    <source>
        <dbReference type="ARBA" id="ARBA00001946"/>
    </source>
</evidence>
<dbReference type="RefSeq" id="WP_044037802.1">
    <property type="nucleotide sequence ID" value="NZ_HG917868.1"/>
</dbReference>
<comment type="cofactor">
    <cofactor evidence="1">
        <name>Mg(2+)</name>
        <dbReference type="ChEBI" id="CHEBI:18420"/>
    </cofactor>
</comment>
<dbReference type="GO" id="GO:0004337">
    <property type="term" value="F:(2E,6E)-farnesyl diphosphate synthase activity"/>
    <property type="evidence" value="ECO:0007669"/>
    <property type="project" value="UniProtKB-EC"/>
</dbReference>
<dbReference type="Pfam" id="PF00348">
    <property type="entry name" value="polyprenyl_synt"/>
    <property type="match status" value="1"/>
</dbReference>
<dbReference type="GO" id="GO:0046872">
    <property type="term" value="F:metal ion binding"/>
    <property type="evidence" value="ECO:0007669"/>
    <property type="project" value="UniProtKB-KW"/>
</dbReference>
<keyword evidence="14" id="KW-1185">Reference proteome</keyword>
<dbReference type="FunFam" id="1.10.600.10:FF:000001">
    <property type="entry name" value="Geranylgeranyl diphosphate synthase"/>
    <property type="match status" value="1"/>
</dbReference>
<sequence>MSIGEYKKCIDRELKLYFEDKIKYSEEEKIIYEAMAYSTNIGGKRIRPILFMATHNIFSNSEVPMGIPCAIEMIHTYSLIHDDLPDMDNDDLRRGKPTNHKVFGNAMAILAGDGLLNEAFNIAFQYVVDHPHHAKALKYLCNSSGVDGMISGQVIDILNENKTVSLKELEKMHRLKTGALIKASIVSGAIIGGATEEEIVLLEQYGDALGLAFQVIDDILDVTGNEDKIGKKVGSDATNNKSTFVSVIGLEESKVYAEKLTLKCYDILENIDKNTDELYEITRYLLNREE</sequence>
<dbReference type="PROSITE" id="PS00444">
    <property type="entry name" value="POLYPRENYL_SYNTHASE_2"/>
    <property type="match status" value="1"/>
</dbReference>
<dbReference type="InterPro" id="IPR033749">
    <property type="entry name" value="Polyprenyl_synt_CS"/>
</dbReference>
<dbReference type="PATRIC" id="fig|1216932.3.peg.1444"/>
<dbReference type="EC" id="2.5.1.10" evidence="3"/>
<evidence type="ECO:0000313" key="14">
    <source>
        <dbReference type="Proteomes" id="UP000019426"/>
    </source>
</evidence>
<dbReference type="InterPro" id="IPR008949">
    <property type="entry name" value="Isoprenoid_synthase_dom_sf"/>
</dbReference>
<dbReference type="STRING" id="1216932.CM240_1451"/>
<evidence type="ECO:0000256" key="7">
    <source>
        <dbReference type="ARBA" id="ARBA00022842"/>
    </source>
</evidence>
<gene>
    <name evidence="13" type="primary">ispA</name>
    <name evidence="13" type="ORF">CM240_1451</name>
</gene>
<comment type="similarity">
    <text evidence="2 12">Belongs to the FPP/GGPP synthase family.</text>
</comment>
<evidence type="ECO:0000256" key="10">
    <source>
        <dbReference type="ARBA" id="ARBA00032873"/>
    </source>
</evidence>
<dbReference type="PROSITE" id="PS00723">
    <property type="entry name" value="POLYPRENYL_SYNTHASE_1"/>
    <property type="match status" value="1"/>
</dbReference>
<dbReference type="Proteomes" id="UP000019426">
    <property type="component" value="Chromosome M2/40_rep1"/>
</dbReference>
<evidence type="ECO:0000256" key="8">
    <source>
        <dbReference type="ARBA" id="ARBA00023229"/>
    </source>
</evidence>
<dbReference type="EMBL" id="HG917868">
    <property type="protein sequence ID" value="CDM68610.1"/>
    <property type="molecule type" value="Genomic_DNA"/>
</dbReference>
<dbReference type="GO" id="GO:0016114">
    <property type="term" value="P:terpenoid biosynthetic process"/>
    <property type="evidence" value="ECO:0007669"/>
    <property type="project" value="UniProtKB-ARBA"/>
</dbReference>
<dbReference type="SUPFAM" id="SSF48576">
    <property type="entry name" value="Terpenoid synthases"/>
    <property type="match status" value="1"/>
</dbReference>
<proteinExistence type="inferred from homology"/>
<dbReference type="InterPro" id="IPR000092">
    <property type="entry name" value="Polyprenyl_synt"/>
</dbReference>
<evidence type="ECO:0000256" key="6">
    <source>
        <dbReference type="ARBA" id="ARBA00022723"/>
    </source>
</evidence>
<evidence type="ECO:0000256" key="9">
    <source>
        <dbReference type="ARBA" id="ARBA00032380"/>
    </source>
</evidence>
<protein>
    <recommendedName>
        <fullName evidence="4">Farnesyl diphosphate synthase</fullName>
        <ecNumber evidence="3">2.5.1.10</ecNumber>
    </recommendedName>
    <alternativeName>
        <fullName evidence="10">(2E,6E)-farnesyl diphosphate synthase</fullName>
    </alternativeName>
    <alternativeName>
        <fullName evidence="9">Geranyltranstransferase</fullName>
    </alternativeName>
</protein>
<evidence type="ECO:0000256" key="11">
    <source>
        <dbReference type="ARBA" id="ARBA00049399"/>
    </source>
</evidence>
<dbReference type="HOGENOM" id="CLU_014015_0_1_9"/>
<evidence type="ECO:0000256" key="4">
    <source>
        <dbReference type="ARBA" id="ARBA00015100"/>
    </source>
</evidence>
<accession>W6SFY2</accession>
<dbReference type="PANTHER" id="PTHR43281:SF1">
    <property type="entry name" value="FARNESYL DIPHOSPHATE SYNTHASE"/>
    <property type="match status" value="1"/>
</dbReference>
<dbReference type="KEGG" id="clt:CM240_1451"/>
<evidence type="ECO:0000256" key="12">
    <source>
        <dbReference type="RuleBase" id="RU004466"/>
    </source>
</evidence>
<dbReference type="PANTHER" id="PTHR43281">
    <property type="entry name" value="FARNESYL DIPHOSPHATE SYNTHASE"/>
    <property type="match status" value="1"/>
</dbReference>
<evidence type="ECO:0000313" key="13">
    <source>
        <dbReference type="EMBL" id="CDM68610.1"/>
    </source>
</evidence>
<keyword evidence="7" id="KW-0460">Magnesium</keyword>
<keyword evidence="8" id="KW-0414">Isoprene biosynthesis</keyword>
<dbReference type="CDD" id="cd00685">
    <property type="entry name" value="Trans_IPPS_HT"/>
    <property type="match status" value="1"/>
</dbReference>
<organism evidence="13 14">
    <name type="scientific">Clostridium bornimense</name>
    <dbReference type="NCBI Taxonomy" id="1216932"/>
    <lineage>
        <taxon>Bacteria</taxon>
        <taxon>Bacillati</taxon>
        <taxon>Bacillota</taxon>
        <taxon>Clostridia</taxon>
        <taxon>Eubacteriales</taxon>
        <taxon>Clostridiaceae</taxon>
        <taxon>Clostridium</taxon>
    </lineage>
</organism>
<dbReference type="GO" id="GO:0005737">
    <property type="term" value="C:cytoplasm"/>
    <property type="evidence" value="ECO:0007669"/>
    <property type="project" value="UniProtKB-ARBA"/>
</dbReference>
<dbReference type="SFLD" id="SFLDS00005">
    <property type="entry name" value="Isoprenoid_Synthase_Type_I"/>
    <property type="match status" value="1"/>
</dbReference>
<comment type="catalytic activity">
    <reaction evidence="11">
        <text>isopentenyl diphosphate + (2E)-geranyl diphosphate = (2E,6E)-farnesyl diphosphate + diphosphate</text>
        <dbReference type="Rhea" id="RHEA:19361"/>
        <dbReference type="ChEBI" id="CHEBI:33019"/>
        <dbReference type="ChEBI" id="CHEBI:58057"/>
        <dbReference type="ChEBI" id="CHEBI:128769"/>
        <dbReference type="ChEBI" id="CHEBI:175763"/>
        <dbReference type="EC" id="2.5.1.10"/>
    </reaction>
</comment>
<evidence type="ECO:0000256" key="3">
    <source>
        <dbReference type="ARBA" id="ARBA00012439"/>
    </source>
</evidence>
<name>W6SFY2_9CLOT</name>
<reference evidence="13 14" key="1">
    <citation type="submission" date="2013-11" db="EMBL/GenBank/DDBJ databases">
        <title>Complete genome sequence of Clostridum sp. M2/40.</title>
        <authorList>
            <person name="Wibberg D."/>
            <person name="Puehler A."/>
            <person name="Schlueter A."/>
        </authorList>
    </citation>
    <scope>NUCLEOTIDE SEQUENCE [LARGE SCALE GENOMIC DNA]</scope>
    <source>
        <strain evidence="14">M2/40</strain>
    </source>
</reference>
<keyword evidence="6" id="KW-0479">Metal-binding</keyword>
<dbReference type="SFLD" id="SFLDG01017">
    <property type="entry name" value="Polyprenyl_Transferase_Like"/>
    <property type="match status" value="1"/>
</dbReference>